<feature type="compositionally biased region" description="Low complexity" evidence="5">
    <location>
        <begin position="210"/>
        <end position="226"/>
    </location>
</feature>
<dbReference type="RefSeq" id="XP_069213314.1">
    <property type="nucleotide sequence ID" value="XM_069349770.1"/>
</dbReference>
<dbReference type="PANTHER" id="PTHR48036">
    <property type="entry name" value="SPLICING FACTOR (PAD-1), PUTATIVE (AFU_ORTHOLOGUE AFUA_1G15810)-RELATED"/>
    <property type="match status" value="1"/>
</dbReference>
<dbReference type="InterPro" id="IPR006509">
    <property type="entry name" value="RBM39_SF"/>
</dbReference>
<dbReference type="InterPro" id="IPR012677">
    <property type="entry name" value="Nucleotide-bd_a/b_plait_sf"/>
</dbReference>
<dbReference type="EMBL" id="JBBXJM010000001">
    <property type="protein sequence ID" value="KAL1413370.1"/>
    <property type="molecule type" value="Genomic_DNA"/>
</dbReference>
<sequence length="1308" mass="147938">MFPANGSNGHSNTSGGLGDRLPPPRSPLPTTRDSRFESAQDADDIYALYGRDSWVETPDTHGSVHVVPGPVVNGAIGAGFVRSPLREASGTELEELESGSDMSESTRAHDDGERAYRDELEQEENEQGAGHQQDQQNDGYHTPPDFSAPALTSTPASPTQPTQPPSAIPAHLKINTAAMPDRSTSLSPPGSGSVSPVHPSITRVAATTQRSVSGASGNSRASASTAQSGITTSSTTSVNHDHSLAASQVSVASSIQYPGEEADAFFVRSTYARLDVEGVYGDGWDEGVERTRGGMSHSASRATMVFPSAGSMSDRERAFLSKLDRFGFVNTSTQDRNEDRLALIPAAPLKKVPKLRVRPSQPQPAAPPPIDPTAGGDGNAPGPKIPASAGPSASEQAKHRAKEQERVEKWMRMMSIKERDSGGNITSWGWSERGDGAKHPTRVYKGIPDRWRMAAWWTLAESRASKASRMRSHDALQADYVARRELPSTFDVQIDLDVPRTISGHALFKTRFGRGQRSLFHVLHAFSQACGTCGYCQGMGSIAATLLCYYEPERTYTLLVRLHDLYDMHGIFAPGFPGLLETFYVQERLIEATMPDVYANFQKHMISSTAWGPKIYITLFVNTVPFNTQLRIWDALFLDGYDVMVCGVLAILWAYRDLLASPKATFESILSLLSSFYVPEDEDALLNWMRRFLWASGTRERIQFWRREWRGLVAQNKHHDRLFKREKRHRDDDDDDRDRHGRSHRHRDERSDRDRERERERDREPDERRRDRDRDDRDPRDDRRDREQRSRRHDDEDDEEREERRRRRRERERAERGDDEPRHRDERERRRERDDYGRDRSRDRSRRAESRSSRDDRDRREPPRERERERERTSSPRARIRDMTREEKERERERRDREMMEERREAARRNGYEDAPRRRRSPDRDPVNQLLNDVDSEARSIFVSQLAASLNSSDLGLFFEDKLGRGAVRYARILSDKSSRRSKGIGYVELATVELVNKALALSGTVVMGIPISINLTEAERNRTGLDIHALLASMTGGRDRRGGDRDGPRRFRFPPLSTGLALPHGLDPDAHSGASIPYHRLYITNISDSLTKDDLQQVFEPFGEVEFVDLHTDYSGHSKGTAYVQYRNLSSAEMALDALQGFDLAGRKIRAQTVEERQANHDTMIEDTGRGGRLDAAGRQQLMYKLARTEMPGATASSRPSAPAPAPKNPLMRPTHFLIVSNMFNPDEETERNWDLDLAEDVKGEVESKYGNVSRVKVDKMSQGDVYLEFKDIDSAERALKGLSGRFFGGKRLEAQYISETLFKAHL</sequence>
<feature type="region of interest" description="Disordered" evidence="5">
    <location>
        <begin position="352"/>
        <end position="401"/>
    </location>
</feature>
<evidence type="ECO:0000259" key="7">
    <source>
        <dbReference type="PROSITE" id="PS50102"/>
    </source>
</evidence>
<feature type="compositionally biased region" description="Basic and acidic residues" evidence="5">
    <location>
        <begin position="812"/>
        <end position="926"/>
    </location>
</feature>
<comment type="caution">
    <text evidence="8">The sequence shown here is derived from an EMBL/GenBank/DDBJ whole genome shotgun (WGS) entry which is preliminary data.</text>
</comment>
<feature type="compositionally biased region" description="Pro residues" evidence="5">
    <location>
        <begin position="361"/>
        <end position="371"/>
    </location>
</feature>
<dbReference type="PROSITE" id="PS50102">
    <property type="entry name" value="RRM"/>
    <property type="match status" value="3"/>
</dbReference>
<dbReference type="SUPFAM" id="SSF47923">
    <property type="entry name" value="Ypt/Rab-GAP domain of gyp1p"/>
    <property type="match status" value="2"/>
</dbReference>
<feature type="compositionally biased region" description="Low complexity" evidence="5">
    <location>
        <begin position="1193"/>
        <end position="1202"/>
    </location>
</feature>
<dbReference type="Gene3D" id="1.10.8.270">
    <property type="entry name" value="putative rabgap domain of human tbc1 domain family member 14 like domains"/>
    <property type="match status" value="1"/>
</dbReference>
<feature type="domain" description="RRM" evidence="7">
    <location>
        <begin position="1217"/>
        <end position="1301"/>
    </location>
</feature>
<gene>
    <name evidence="8" type="ORF">Q8F55_001130</name>
</gene>
<dbReference type="SUPFAM" id="SSF54928">
    <property type="entry name" value="RNA-binding domain, RBD"/>
    <property type="match status" value="2"/>
</dbReference>
<feature type="domain" description="RRM" evidence="7">
    <location>
        <begin position="939"/>
        <end position="1019"/>
    </location>
</feature>
<dbReference type="InterPro" id="IPR000195">
    <property type="entry name" value="Rab-GAP-TBC_dom"/>
</dbReference>
<evidence type="ECO:0000313" key="9">
    <source>
        <dbReference type="Proteomes" id="UP001565368"/>
    </source>
</evidence>
<proteinExistence type="predicted"/>
<feature type="region of interest" description="Disordered" evidence="5">
    <location>
        <begin position="812"/>
        <end position="929"/>
    </location>
</feature>
<feature type="compositionally biased region" description="Basic and acidic residues" evidence="5">
    <location>
        <begin position="746"/>
        <end position="791"/>
    </location>
</feature>
<feature type="domain" description="RRM" evidence="7">
    <location>
        <begin position="1080"/>
        <end position="1157"/>
    </location>
</feature>
<dbReference type="SMART" id="SM00361">
    <property type="entry name" value="RRM_1"/>
    <property type="match status" value="2"/>
</dbReference>
<keyword evidence="1" id="KW-0597">Phosphoprotein</keyword>
<dbReference type="InterPro" id="IPR035979">
    <property type="entry name" value="RBD_domain_sf"/>
</dbReference>
<dbReference type="SMART" id="SM00360">
    <property type="entry name" value="RRM"/>
    <property type="match status" value="3"/>
</dbReference>
<reference evidence="8 9" key="1">
    <citation type="submission" date="2023-08" db="EMBL/GenBank/DDBJ databases">
        <title>Annotated Genome Sequence of Vanrija albida AlHP1.</title>
        <authorList>
            <person name="Herzog R."/>
        </authorList>
    </citation>
    <scope>NUCLEOTIDE SEQUENCE [LARGE SCALE GENOMIC DNA]</scope>
    <source>
        <strain evidence="8 9">AlHP1</strain>
    </source>
</reference>
<keyword evidence="9" id="KW-1185">Reference proteome</keyword>
<feature type="region of interest" description="Disordered" evidence="5">
    <location>
        <begin position="730"/>
        <end position="791"/>
    </location>
</feature>
<keyword evidence="3 4" id="KW-0694">RNA-binding</keyword>
<dbReference type="Gene3D" id="3.30.70.330">
    <property type="match status" value="3"/>
</dbReference>
<feature type="region of interest" description="Disordered" evidence="5">
    <location>
        <begin position="1"/>
        <end position="40"/>
    </location>
</feature>
<evidence type="ECO:0000256" key="3">
    <source>
        <dbReference type="ARBA" id="ARBA00022884"/>
    </source>
</evidence>
<dbReference type="InterPro" id="IPR003954">
    <property type="entry name" value="RRM_euk-type"/>
</dbReference>
<dbReference type="CDD" id="cd12285">
    <property type="entry name" value="RRM3_RBM39_like"/>
    <property type="match status" value="1"/>
</dbReference>
<feature type="compositionally biased region" description="Basic and acidic residues" evidence="5">
    <location>
        <begin position="104"/>
        <end position="119"/>
    </location>
</feature>
<dbReference type="Pfam" id="PF00076">
    <property type="entry name" value="RRM_1"/>
    <property type="match status" value="3"/>
</dbReference>
<evidence type="ECO:0000256" key="1">
    <source>
        <dbReference type="ARBA" id="ARBA00022553"/>
    </source>
</evidence>
<feature type="compositionally biased region" description="Low complexity" evidence="5">
    <location>
        <begin position="1"/>
        <end position="14"/>
    </location>
</feature>
<feature type="region of interest" description="Disordered" evidence="5">
    <location>
        <begin position="1192"/>
        <end position="1211"/>
    </location>
</feature>
<keyword evidence="2" id="KW-0677">Repeat</keyword>
<feature type="domain" description="Rab-GAP TBC" evidence="6">
    <location>
        <begin position="446"/>
        <end position="640"/>
    </location>
</feature>
<evidence type="ECO:0000256" key="4">
    <source>
        <dbReference type="PROSITE-ProRule" id="PRU00176"/>
    </source>
</evidence>
<feature type="compositionally biased region" description="Polar residues" evidence="5">
    <location>
        <begin position="130"/>
        <end position="139"/>
    </location>
</feature>
<feature type="compositionally biased region" description="Polar residues" evidence="5">
    <location>
        <begin position="227"/>
        <end position="238"/>
    </location>
</feature>
<dbReference type="SMART" id="SM00164">
    <property type="entry name" value="TBC"/>
    <property type="match status" value="1"/>
</dbReference>
<evidence type="ECO:0000256" key="5">
    <source>
        <dbReference type="SAM" id="MobiDB-lite"/>
    </source>
</evidence>
<dbReference type="InterPro" id="IPR000504">
    <property type="entry name" value="RRM_dom"/>
</dbReference>
<dbReference type="Proteomes" id="UP001565368">
    <property type="component" value="Unassembled WGS sequence"/>
</dbReference>
<dbReference type="InterPro" id="IPR035969">
    <property type="entry name" value="Rab-GAP_TBC_sf"/>
</dbReference>
<evidence type="ECO:0008006" key="10">
    <source>
        <dbReference type="Google" id="ProtNLM"/>
    </source>
</evidence>
<dbReference type="Pfam" id="PF15519">
    <property type="entry name" value="RBM39linker"/>
    <property type="match status" value="1"/>
</dbReference>
<feature type="region of interest" description="Disordered" evidence="5">
    <location>
        <begin position="87"/>
        <end position="168"/>
    </location>
</feature>
<evidence type="ECO:0000259" key="6">
    <source>
        <dbReference type="PROSITE" id="PS50086"/>
    </source>
</evidence>
<evidence type="ECO:0000256" key="2">
    <source>
        <dbReference type="ARBA" id="ARBA00022737"/>
    </source>
</evidence>
<accession>A0ABR3QF72</accession>
<feature type="region of interest" description="Disordered" evidence="5">
    <location>
        <begin position="207"/>
        <end position="239"/>
    </location>
</feature>
<organism evidence="8 9">
    <name type="scientific">Vanrija albida</name>
    <dbReference type="NCBI Taxonomy" id="181172"/>
    <lineage>
        <taxon>Eukaryota</taxon>
        <taxon>Fungi</taxon>
        <taxon>Dikarya</taxon>
        <taxon>Basidiomycota</taxon>
        <taxon>Agaricomycotina</taxon>
        <taxon>Tremellomycetes</taxon>
        <taxon>Trichosporonales</taxon>
        <taxon>Trichosporonaceae</taxon>
        <taxon>Vanrija</taxon>
    </lineage>
</organism>
<evidence type="ECO:0000313" key="8">
    <source>
        <dbReference type="EMBL" id="KAL1413370.1"/>
    </source>
</evidence>
<dbReference type="InterPro" id="IPR029123">
    <property type="entry name" value="RBM39_linker"/>
</dbReference>
<dbReference type="PROSITE" id="PS50086">
    <property type="entry name" value="TBC_RABGAP"/>
    <property type="match status" value="1"/>
</dbReference>
<feature type="compositionally biased region" description="Low complexity" evidence="5">
    <location>
        <begin position="147"/>
        <end position="160"/>
    </location>
</feature>
<dbReference type="GeneID" id="95982173"/>
<dbReference type="Pfam" id="PF00566">
    <property type="entry name" value="RabGAP-TBC"/>
    <property type="match status" value="1"/>
</dbReference>
<name>A0ABR3QF72_9TREE</name>
<dbReference type="Gene3D" id="1.10.472.80">
    <property type="entry name" value="Ypt/Rab-GAP domain of gyp1p, domain 3"/>
    <property type="match status" value="1"/>
</dbReference>
<protein>
    <recommendedName>
        <fullName evidence="10">Rab-GAP TBC domain-containing protein</fullName>
    </recommendedName>
</protein>